<evidence type="ECO:0000313" key="2">
    <source>
        <dbReference type="Proteomes" id="UP001221898"/>
    </source>
</evidence>
<dbReference type="EMBL" id="JAINUG010000032">
    <property type="protein sequence ID" value="KAJ8409049.1"/>
    <property type="molecule type" value="Genomic_DNA"/>
</dbReference>
<evidence type="ECO:0000313" key="1">
    <source>
        <dbReference type="EMBL" id="KAJ8409049.1"/>
    </source>
</evidence>
<protein>
    <submittedName>
        <fullName evidence="1">Uncharacterized protein</fullName>
    </submittedName>
</protein>
<reference evidence="1" key="1">
    <citation type="journal article" date="2023" name="Science">
        <title>Genome structures resolve the early diversification of teleost fishes.</title>
        <authorList>
            <person name="Parey E."/>
            <person name="Louis A."/>
            <person name="Montfort J."/>
            <person name="Bouchez O."/>
            <person name="Roques C."/>
            <person name="Iampietro C."/>
            <person name="Lluch J."/>
            <person name="Castinel A."/>
            <person name="Donnadieu C."/>
            <person name="Desvignes T."/>
            <person name="Floi Bucao C."/>
            <person name="Jouanno E."/>
            <person name="Wen M."/>
            <person name="Mejri S."/>
            <person name="Dirks R."/>
            <person name="Jansen H."/>
            <person name="Henkel C."/>
            <person name="Chen W.J."/>
            <person name="Zahm M."/>
            <person name="Cabau C."/>
            <person name="Klopp C."/>
            <person name="Thompson A.W."/>
            <person name="Robinson-Rechavi M."/>
            <person name="Braasch I."/>
            <person name="Lecointre G."/>
            <person name="Bobe J."/>
            <person name="Postlethwait J.H."/>
            <person name="Berthelot C."/>
            <person name="Roest Crollius H."/>
            <person name="Guiguen Y."/>
        </authorList>
    </citation>
    <scope>NUCLEOTIDE SEQUENCE</scope>
    <source>
        <strain evidence="1">NC1722</strain>
    </source>
</reference>
<dbReference type="AlphaFoldDB" id="A0AAD7WUS3"/>
<accession>A0AAD7WUS3</accession>
<proteinExistence type="predicted"/>
<keyword evidence="2" id="KW-1185">Reference proteome</keyword>
<organism evidence="1 2">
    <name type="scientific">Aldrovandia affinis</name>
    <dbReference type="NCBI Taxonomy" id="143900"/>
    <lineage>
        <taxon>Eukaryota</taxon>
        <taxon>Metazoa</taxon>
        <taxon>Chordata</taxon>
        <taxon>Craniata</taxon>
        <taxon>Vertebrata</taxon>
        <taxon>Euteleostomi</taxon>
        <taxon>Actinopterygii</taxon>
        <taxon>Neopterygii</taxon>
        <taxon>Teleostei</taxon>
        <taxon>Notacanthiformes</taxon>
        <taxon>Halosauridae</taxon>
        <taxon>Aldrovandia</taxon>
    </lineage>
</organism>
<comment type="caution">
    <text evidence="1">The sequence shown here is derived from an EMBL/GenBank/DDBJ whole genome shotgun (WGS) entry which is preliminary data.</text>
</comment>
<sequence length="198" mass="22683">MASLITGGGQRSFHFKRNIVFVGAERPYLKTMRKSHVKEEEPCEGNPKEAKIQKEAQLHQKIQVLQMKNKALLRSYQEVQDNKKWAWLAVQNEDWAEQEVEQKRAEQGIQGLQRGSCTMDLTITIKRFNVAKKEARTVKMQPAMCRPDAGLLHYRTFGKGPGLRSAIQSKDSMGGSSLVCTAFTDLREYLRWKRDGEL</sequence>
<name>A0AAD7WUS3_9TELE</name>
<dbReference type="Proteomes" id="UP001221898">
    <property type="component" value="Unassembled WGS sequence"/>
</dbReference>
<gene>
    <name evidence="1" type="ORF">AAFF_G00240700</name>
</gene>